<sequence length="121" mass="13267">MPHKGTCGACCSNMACWRLGAQHIWSRLAYVQNLEDCMLGCVIVECRRISAGFQTLDSLTQAFLEADVLLAVSFPAVLRLDTAAGSPRFTLLPLILFHGSPTPRRFVHSVSLSRSVDALIF</sequence>
<comment type="caution">
    <text evidence="1">The sequence shown here is derived from an EMBL/GenBank/DDBJ whole genome shotgun (WGS) entry which is preliminary data.</text>
</comment>
<organism evidence="1 2">
    <name type="scientific">Prorocentrum cordatum</name>
    <dbReference type="NCBI Taxonomy" id="2364126"/>
    <lineage>
        <taxon>Eukaryota</taxon>
        <taxon>Sar</taxon>
        <taxon>Alveolata</taxon>
        <taxon>Dinophyceae</taxon>
        <taxon>Prorocentrales</taxon>
        <taxon>Prorocentraceae</taxon>
        <taxon>Prorocentrum</taxon>
    </lineage>
</organism>
<dbReference type="Proteomes" id="UP001189429">
    <property type="component" value="Unassembled WGS sequence"/>
</dbReference>
<gene>
    <name evidence="1" type="ORF">PCOR1329_LOCUS24196</name>
</gene>
<proteinExistence type="predicted"/>
<keyword evidence="2" id="KW-1185">Reference proteome</keyword>
<evidence type="ECO:0000313" key="1">
    <source>
        <dbReference type="EMBL" id="CAK0823507.1"/>
    </source>
</evidence>
<dbReference type="EMBL" id="CAUYUJ010008302">
    <property type="protein sequence ID" value="CAK0823507.1"/>
    <property type="molecule type" value="Genomic_DNA"/>
</dbReference>
<accession>A0ABN9RYG4</accession>
<name>A0ABN9RYG4_9DINO</name>
<protein>
    <submittedName>
        <fullName evidence="1">Uncharacterized protein</fullName>
    </submittedName>
</protein>
<evidence type="ECO:0000313" key="2">
    <source>
        <dbReference type="Proteomes" id="UP001189429"/>
    </source>
</evidence>
<reference evidence="1" key="1">
    <citation type="submission" date="2023-10" db="EMBL/GenBank/DDBJ databases">
        <authorList>
            <person name="Chen Y."/>
            <person name="Shah S."/>
            <person name="Dougan E. K."/>
            <person name="Thang M."/>
            <person name="Chan C."/>
        </authorList>
    </citation>
    <scope>NUCLEOTIDE SEQUENCE [LARGE SCALE GENOMIC DNA]</scope>
</reference>